<feature type="coiled-coil region" evidence="4">
    <location>
        <begin position="674"/>
        <end position="729"/>
    </location>
</feature>
<dbReference type="AlphaFoldDB" id="A0A9P4WX44"/>
<sequence length="1097" mass="122516">MMRVLEANAPPKQTATDTISTLSSRLASATLLEDRRAAILGLRSFAKEYPASVASGALRGLIASLTKDADDVDTLKVVLETLLALFHPNDASPEAADEIHMWLADEFTMRQDNMTVLLDLLDTPDLYSRLYPLQLIRACADARPERTQECIQTAPMGTSRLAAMLDDPRDMVRNEALAVLSDLTRASTELQKVFVFEDVFAKVFSMIHADGGLTQGGLVVQDCLSLLANLIRFNPSNQMYFMKMEYPRQFVSLLPGASKASKANKARGPAADDDDDWVSPQSDKNVWGLLIIMRMFLVKGSAVTPQNQAAFVQYGLVRQLLHIAFDPATAMLIKVEALSTCADLIRGNPRMQEGFAAEQVRPFTQPAANGAATPNGVANVYVIEALLNLVLTPASNDLFDIRNAAADVIKAYFYNHPQIREHFLRRAIGGHEEGDDTQNSLTILMEGSHASPGDPYRIWFAATLMFDLIFDNLPAKHLLMQVKEGDADSGEEVVTCIQTLTANLIASLQLEEDERISIGYLMLLLGWLFEDAAAVDDFLGEASSLQSLVQAVLRPGSGQTINRGLCAALLGTIYEFSTKDSPVPRRQLQDTLTGKLGREKYLNAITELRNHPLIRDFEVLPQRAGGEGSLPDVFFVDTCVDFLKDNFSRLTRAIDRNPNIEQHQSDEGVDRNVIDDLRSEIDGKDRSIQELKAQLMALEQKLDQEHADHRKTQQAADEQRNTLKRINDKLHNDLDTEIKAKDRDHKKTMLEYENKFNLQIAALNNKLQQAAKESTLAVSRTKQEYDEKLHEAHRSSTDLQRRLESAEKARSDAFEKIQQLEKAHQQARNELSSVNEALRKAQAQSQQHDAQIQHLTEENQTLQSTIDKLRSDHQTVIDKLKSEHQAHILELEAANEAANQSALDKLKATHQSATDKLTSSHKSELEKLKSEHKAATDVSTKQITTQKSSLDKLTSEITALKTQLQDQTWKATEAGQKLAKAEAATKDVQEKLKKAEAAAKDAGKKDNKKDDKAAEVSKKLIKDMQDKVKHVEDKLKKAEEAEKEKQTELDDLFVMLQELEEKRSADKKRLKELGEEVSEGEEDDDDDDDEDEDEDED</sequence>
<feature type="coiled-coil region" evidence="4">
    <location>
        <begin position="753"/>
        <end position="897"/>
    </location>
</feature>
<feature type="compositionally biased region" description="Basic and acidic residues" evidence="5">
    <location>
        <begin position="993"/>
        <end position="1048"/>
    </location>
</feature>
<dbReference type="FunFam" id="1.25.10.10:FF:000296">
    <property type="entry name" value="Related to transport protein USO1"/>
    <property type="match status" value="1"/>
</dbReference>
<proteinExistence type="predicted"/>
<feature type="compositionally biased region" description="Acidic residues" evidence="5">
    <location>
        <begin position="1075"/>
        <end position="1097"/>
    </location>
</feature>
<dbReference type="EMBL" id="SWKV01000009">
    <property type="protein sequence ID" value="KAF3044456.1"/>
    <property type="molecule type" value="Genomic_DNA"/>
</dbReference>
<dbReference type="Pfam" id="PF04871">
    <property type="entry name" value="Uso1_p115_C"/>
    <property type="match status" value="1"/>
</dbReference>
<dbReference type="PANTHER" id="PTHR10013">
    <property type="entry name" value="GENERAL VESICULAR TRANSPORT FACTOR P115"/>
    <property type="match status" value="1"/>
</dbReference>
<feature type="compositionally biased region" description="Basic and acidic residues" evidence="5">
    <location>
        <begin position="921"/>
        <end position="933"/>
    </location>
</feature>
<dbReference type="GO" id="GO:0048211">
    <property type="term" value="P:Golgi vesicle docking"/>
    <property type="evidence" value="ECO:0007669"/>
    <property type="project" value="TreeGrafter"/>
</dbReference>
<feature type="domain" description="Vesicle tethering protein Uso1/P115-like head" evidence="6">
    <location>
        <begin position="348"/>
        <end position="654"/>
    </location>
</feature>
<evidence type="ECO:0000256" key="1">
    <source>
        <dbReference type="ARBA" id="ARBA00004555"/>
    </source>
</evidence>
<dbReference type="InterPro" id="IPR016024">
    <property type="entry name" value="ARM-type_fold"/>
</dbReference>
<dbReference type="Proteomes" id="UP000758155">
    <property type="component" value="Unassembled WGS sequence"/>
</dbReference>
<comment type="subcellular location">
    <subcellularLocation>
        <location evidence="1">Golgi apparatus</location>
    </subcellularLocation>
</comment>
<dbReference type="InterPro" id="IPR006955">
    <property type="entry name" value="Uso1_p115_C"/>
</dbReference>
<evidence type="ECO:0000256" key="5">
    <source>
        <dbReference type="SAM" id="MobiDB-lite"/>
    </source>
</evidence>
<evidence type="ECO:0000256" key="3">
    <source>
        <dbReference type="ARBA" id="ARBA00023054"/>
    </source>
</evidence>
<dbReference type="GO" id="GO:0000139">
    <property type="term" value="C:Golgi membrane"/>
    <property type="evidence" value="ECO:0007669"/>
    <property type="project" value="InterPro"/>
</dbReference>
<keyword evidence="2" id="KW-0333">Golgi apparatus</keyword>
<evidence type="ECO:0000259" key="7">
    <source>
        <dbReference type="Pfam" id="PF04871"/>
    </source>
</evidence>
<reference evidence="8" key="1">
    <citation type="submission" date="2019-04" db="EMBL/GenBank/DDBJ databases">
        <title>Sequencing of skin fungus with MAO and IRED activity.</title>
        <authorList>
            <person name="Marsaioli A.J."/>
            <person name="Bonatto J.M.C."/>
            <person name="Reis Junior O."/>
        </authorList>
    </citation>
    <scope>NUCLEOTIDE SEQUENCE</scope>
    <source>
        <strain evidence="8">28M1</strain>
    </source>
</reference>
<dbReference type="GO" id="GO:0005795">
    <property type="term" value="C:Golgi stack"/>
    <property type="evidence" value="ECO:0007669"/>
    <property type="project" value="TreeGrafter"/>
</dbReference>
<protein>
    <recommendedName>
        <fullName evidence="10">Intracellular protein transport</fullName>
    </recommendedName>
</protein>
<dbReference type="GO" id="GO:0012507">
    <property type="term" value="C:ER to Golgi transport vesicle membrane"/>
    <property type="evidence" value="ECO:0007669"/>
    <property type="project" value="TreeGrafter"/>
</dbReference>
<evidence type="ECO:0000259" key="6">
    <source>
        <dbReference type="Pfam" id="PF04869"/>
    </source>
</evidence>
<keyword evidence="9" id="KW-1185">Reference proteome</keyword>
<dbReference type="Gene3D" id="1.25.10.10">
    <property type="entry name" value="Leucine-rich Repeat Variant"/>
    <property type="match status" value="1"/>
</dbReference>
<name>A0A9P4WX44_9PLEO</name>
<feature type="region of interest" description="Disordered" evidence="5">
    <location>
        <begin position="909"/>
        <end position="933"/>
    </location>
</feature>
<evidence type="ECO:0000313" key="8">
    <source>
        <dbReference type="EMBL" id="KAF3044456.1"/>
    </source>
</evidence>
<gene>
    <name evidence="8" type="ORF">E8E12_010824</name>
</gene>
<dbReference type="GO" id="GO:0048280">
    <property type="term" value="P:vesicle fusion with Golgi apparatus"/>
    <property type="evidence" value="ECO:0007669"/>
    <property type="project" value="InterPro"/>
</dbReference>
<evidence type="ECO:0008006" key="10">
    <source>
        <dbReference type="Google" id="ProtNLM"/>
    </source>
</evidence>
<evidence type="ECO:0000313" key="9">
    <source>
        <dbReference type="Proteomes" id="UP000758155"/>
    </source>
</evidence>
<feature type="region of interest" description="Disordered" evidence="5">
    <location>
        <begin position="993"/>
        <end position="1049"/>
    </location>
</feature>
<feature type="compositionally biased region" description="Basic and acidic residues" evidence="5">
    <location>
        <begin position="1064"/>
        <end position="1074"/>
    </location>
</feature>
<comment type="caution">
    <text evidence="8">The sequence shown here is derived from an EMBL/GenBank/DDBJ whole genome shotgun (WGS) entry which is preliminary data.</text>
</comment>
<evidence type="ECO:0000256" key="2">
    <source>
        <dbReference type="ARBA" id="ARBA00023034"/>
    </source>
</evidence>
<dbReference type="InterPro" id="IPR011989">
    <property type="entry name" value="ARM-like"/>
</dbReference>
<dbReference type="GO" id="GO:0006888">
    <property type="term" value="P:endoplasmic reticulum to Golgi vesicle-mediated transport"/>
    <property type="evidence" value="ECO:0007669"/>
    <property type="project" value="TreeGrafter"/>
</dbReference>
<dbReference type="Pfam" id="PF04869">
    <property type="entry name" value="Uso1_p115_head"/>
    <property type="match status" value="1"/>
</dbReference>
<dbReference type="OrthoDB" id="198977at2759"/>
<organism evidence="8 9">
    <name type="scientific">Didymella heteroderae</name>
    <dbReference type="NCBI Taxonomy" id="1769908"/>
    <lineage>
        <taxon>Eukaryota</taxon>
        <taxon>Fungi</taxon>
        <taxon>Dikarya</taxon>
        <taxon>Ascomycota</taxon>
        <taxon>Pezizomycotina</taxon>
        <taxon>Dothideomycetes</taxon>
        <taxon>Pleosporomycetidae</taxon>
        <taxon>Pleosporales</taxon>
        <taxon>Pleosporineae</taxon>
        <taxon>Didymellaceae</taxon>
        <taxon>Didymella</taxon>
    </lineage>
</organism>
<evidence type="ECO:0000256" key="4">
    <source>
        <dbReference type="SAM" id="Coils"/>
    </source>
</evidence>
<dbReference type="InterPro" id="IPR024095">
    <property type="entry name" value="Vesicle_P115"/>
</dbReference>
<accession>A0A9P4WX44</accession>
<feature type="domain" description="Uso1/p115-like vesicle tethering protein C-terminal" evidence="7">
    <location>
        <begin position="1011"/>
        <end position="1094"/>
    </location>
</feature>
<dbReference type="GO" id="GO:0005783">
    <property type="term" value="C:endoplasmic reticulum"/>
    <property type="evidence" value="ECO:0007669"/>
    <property type="project" value="TreeGrafter"/>
</dbReference>
<dbReference type="InterPro" id="IPR006953">
    <property type="entry name" value="Vesicle_Uso1_P115_head"/>
</dbReference>
<feature type="region of interest" description="Disordered" evidence="5">
    <location>
        <begin position="1064"/>
        <end position="1097"/>
    </location>
</feature>
<dbReference type="SUPFAM" id="SSF48371">
    <property type="entry name" value="ARM repeat"/>
    <property type="match status" value="1"/>
</dbReference>
<dbReference type="GO" id="GO:0006886">
    <property type="term" value="P:intracellular protein transport"/>
    <property type="evidence" value="ECO:0007669"/>
    <property type="project" value="InterPro"/>
</dbReference>
<keyword evidence="3 4" id="KW-0175">Coiled coil</keyword>
<dbReference type="PANTHER" id="PTHR10013:SF0">
    <property type="entry name" value="GENERAL VESICULAR TRANSPORT FACTOR P115"/>
    <property type="match status" value="1"/>
</dbReference>